<dbReference type="WBParaSite" id="SSTP_0001152900.1">
    <property type="protein sequence ID" value="SSTP_0001152900.1"/>
    <property type="gene ID" value="SSTP_0001152900"/>
</dbReference>
<evidence type="ECO:0000313" key="3">
    <source>
        <dbReference type="WBParaSite" id="SSTP_0001152900.1"/>
    </source>
</evidence>
<dbReference type="Pfam" id="PF04727">
    <property type="entry name" value="ELMO_CED12"/>
    <property type="match status" value="1"/>
</dbReference>
<dbReference type="InterPro" id="IPR050868">
    <property type="entry name" value="ELMO_domain-containing"/>
</dbReference>
<dbReference type="PROSITE" id="PS51335">
    <property type="entry name" value="ELMO"/>
    <property type="match status" value="1"/>
</dbReference>
<evidence type="ECO:0000313" key="4">
    <source>
        <dbReference type="WBParaSite" id="TCONS_00000489.p1"/>
    </source>
</evidence>
<evidence type="ECO:0000313" key="2">
    <source>
        <dbReference type="Proteomes" id="UP000035681"/>
    </source>
</evidence>
<feature type="domain" description="ELMO" evidence="1">
    <location>
        <begin position="138"/>
        <end position="297"/>
    </location>
</feature>
<reference evidence="3" key="1">
    <citation type="submission" date="2015-08" db="UniProtKB">
        <authorList>
            <consortium name="WormBaseParasite"/>
        </authorList>
    </citation>
    <scope>IDENTIFICATION</scope>
</reference>
<name>A0A0K0EQ00_STRER</name>
<sequence length="315" mass="37106">MPSLLLEGSTETFIQWFSRIFYECSKKILDKILTLFGFKRTLRRILTDSKANKATTTVRIEEYFKNCDSKTYNLLEWESGDESDEASKFLEKDDEIVEVDDDIKYKLKFSMKQIKAYHLLICLVESWRTKKYNSEDEEHEAKLYELWSLLKKDEKLTGRRSKQWEDIGFQGSDPATDFRGMGLLGLEQLVYFAKNDIENCLKIFQLSQHPTKGFPFAICSITISFIAKELLINGDLKKHFYNNNISLTNVSIEDFHKAYINLFKLFSDYWFFGDGLRDIMSFNIVKDEWICIIKKYCLYDSANLLNLKTMQDIVF</sequence>
<evidence type="ECO:0000259" key="1">
    <source>
        <dbReference type="PROSITE" id="PS51335"/>
    </source>
</evidence>
<dbReference type="WBParaSite" id="TCONS_00000489.p1">
    <property type="protein sequence ID" value="TCONS_00000489.p1"/>
    <property type="gene ID" value="XLOC_000495"/>
</dbReference>
<dbReference type="InterPro" id="IPR006816">
    <property type="entry name" value="ELMO_dom"/>
</dbReference>
<dbReference type="AlphaFoldDB" id="A0A0K0EQ00"/>
<dbReference type="Proteomes" id="UP000035681">
    <property type="component" value="Unplaced"/>
</dbReference>
<accession>A0A0K0EQ00</accession>
<dbReference type="PANTHER" id="PTHR12771">
    <property type="entry name" value="ENGULFMENT AND CELL MOTILITY"/>
    <property type="match status" value="1"/>
</dbReference>
<keyword evidence="2" id="KW-1185">Reference proteome</keyword>
<organism evidence="3">
    <name type="scientific">Strongyloides stercoralis</name>
    <name type="common">Threadworm</name>
    <dbReference type="NCBI Taxonomy" id="6248"/>
    <lineage>
        <taxon>Eukaryota</taxon>
        <taxon>Metazoa</taxon>
        <taxon>Ecdysozoa</taxon>
        <taxon>Nematoda</taxon>
        <taxon>Chromadorea</taxon>
        <taxon>Rhabditida</taxon>
        <taxon>Tylenchina</taxon>
        <taxon>Panagrolaimomorpha</taxon>
        <taxon>Strongyloidoidea</taxon>
        <taxon>Strongyloididae</taxon>
        <taxon>Strongyloides</taxon>
    </lineage>
</organism>
<dbReference type="PANTHER" id="PTHR12771:SF51">
    <property type="entry name" value="LD01482P"/>
    <property type="match status" value="1"/>
</dbReference>
<proteinExistence type="predicted"/>
<dbReference type="GO" id="GO:0005096">
    <property type="term" value="F:GTPase activator activity"/>
    <property type="evidence" value="ECO:0007669"/>
    <property type="project" value="TreeGrafter"/>
</dbReference>
<dbReference type="STRING" id="6248.A0A0K0EQ00"/>
<protein>
    <submittedName>
        <fullName evidence="3 4">ELMO domain-containing protein</fullName>
    </submittedName>
</protein>